<dbReference type="OrthoDB" id="5821200at2759"/>
<name>A0A3P7FBG3_WUCBA</name>
<accession>A0A3P7FBG3</accession>
<dbReference type="EMBL" id="UYWW01000259">
    <property type="protein sequence ID" value="VDM07902.1"/>
    <property type="molecule type" value="Genomic_DNA"/>
</dbReference>
<dbReference type="Proteomes" id="UP000270924">
    <property type="component" value="Unassembled WGS sequence"/>
</dbReference>
<evidence type="ECO:0000313" key="2">
    <source>
        <dbReference type="Proteomes" id="UP000270924"/>
    </source>
</evidence>
<reference evidence="1 2" key="1">
    <citation type="submission" date="2018-11" db="EMBL/GenBank/DDBJ databases">
        <authorList>
            <consortium name="Pathogen Informatics"/>
        </authorList>
    </citation>
    <scope>NUCLEOTIDE SEQUENCE [LARGE SCALE GENOMIC DNA]</scope>
</reference>
<protein>
    <submittedName>
        <fullName evidence="1">Uncharacterized protein</fullName>
    </submittedName>
</protein>
<organism evidence="1 2">
    <name type="scientific">Wuchereria bancrofti</name>
    <dbReference type="NCBI Taxonomy" id="6293"/>
    <lineage>
        <taxon>Eukaryota</taxon>
        <taxon>Metazoa</taxon>
        <taxon>Ecdysozoa</taxon>
        <taxon>Nematoda</taxon>
        <taxon>Chromadorea</taxon>
        <taxon>Rhabditida</taxon>
        <taxon>Spirurina</taxon>
        <taxon>Spiruromorpha</taxon>
        <taxon>Filarioidea</taxon>
        <taxon>Onchocercidae</taxon>
        <taxon>Wuchereria</taxon>
    </lineage>
</organism>
<proteinExistence type="predicted"/>
<evidence type="ECO:0000313" key="1">
    <source>
        <dbReference type="EMBL" id="VDM07902.1"/>
    </source>
</evidence>
<dbReference type="InParanoid" id="A0A3P7FBG3"/>
<keyword evidence="2" id="KW-1185">Reference proteome</keyword>
<sequence length="79" mass="9206">MLNHTKTGVHYACSSNDLPVGLCQERKTKSNVTMNTCFRRNDNYCSYSKWLDDFMSFQKENDIANLSMHHSRNSALKRD</sequence>
<dbReference type="AlphaFoldDB" id="A0A3P7FBG3"/>
<gene>
    <name evidence="1" type="ORF">WBA_LOCUS1288</name>
</gene>